<dbReference type="AlphaFoldDB" id="A0A366M730"/>
<sequence length="114" mass="12988">MARLEEIVARLPEATRVDVEAWDGQPTFRVRDKTFVFTDPEATSLRVKLPKEEADAVVATDPEAEPAGYGLGRHGWVRVEVGDRPDDDRWQEIAEWVRTSYTLVAPRRLAREVV</sequence>
<organism evidence="1 2">
    <name type="scientific">Spongiactinospora rosea</name>
    <dbReference type="NCBI Taxonomy" id="2248750"/>
    <lineage>
        <taxon>Bacteria</taxon>
        <taxon>Bacillati</taxon>
        <taxon>Actinomycetota</taxon>
        <taxon>Actinomycetes</taxon>
        <taxon>Streptosporangiales</taxon>
        <taxon>Streptosporangiaceae</taxon>
        <taxon>Spongiactinospora</taxon>
    </lineage>
</organism>
<evidence type="ECO:0000313" key="1">
    <source>
        <dbReference type="EMBL" id="RBQ22048.1"/>
    </source>
</evidence>
<keyword evidence="2" id="KW-1185">Reference proteome</keyword>
<dbReference type="OrthoDB" id="8479417at2"/>
<dbReference type="Proteomes" id="UP000253303">
    <property type="component" value="Unassembled WGS sequence"/>
</dbReference>
<keyword evidence="1" id="KW-0238">DNA-binding</keyword>
<gene>
    <name evidence="1" type="ORF">DP939_05145</name>
</gene>
<dbReference type="Gene3D" id="3.90.1150.30">
    <property type="match status" value="1"/>
</dbReference>
<proteinExistence type="predicted"/>
<evidence type="ECO:0000313" key="2">
    <source>
        <dbReference type="Proteomes" id="UP000253303"/>
    </source>
</evidence>
<protein>
    <submittedName>
        <fullName evidence="1">MmcQ/YjbR family DNA-binding protein</fullName>
    </submittedName>
</protein>
<dbReference type="InterPro" id="IPR058532">
    <property type="entry name" value="YjbR/MT2646/Rv2570-like"/>
</dbReference>
<dbReference type="InterPro" id="IPR038056">
    <property type="entry name" value="YjbR-like_sf"/>
</dbReference>
<dbReference type="EMBL" id="QMEY01000001">
    <property type="protein sequence ID" value="RBQ22048.1"/>
    <property type="molecule type" value="Genomic_DNA"/>
</dbReference>
<reference evidence="1 2" key="1">
    <citation type="submission" date="2018-06" db="EMBL/GenBank/DDBJ databases">
        <title>Sphaerisporangium craniellae sp. nov., isolated from a marine sponge in the South China Sea.</title>
        <authorList>
            <person name="Li L."/>
        </authorList>
    </citation>
    <scope>NUCLEOTIDE SEQUENCE [LARGE SCALE GENOMIC DNA]</scope>
    <source>
        <strain evidence="1 2">LHW63015</strain>
    </source>
</reference>
<dbReference type="Pfam" id="PF04237">
    <property type="entry name" value="YjbR"/>
    <property type="match status" value="1"/>
</dbReference>
<comment type="caution">
    <text evidence="1">The sequence shown here is derived from an EMBL/GenBank/DDBJ whole genome shotgun (WGS) entry which is preliminary data.</text>
</comment>
<accession>A0A366M730</accession>
<name>A0A366M730_9ACTN</name>
<dbReference type="GO" id="GO:0003677">
    <property type="term" value="F:DNA binding"/>
    <property type="evidence" value="ECO:0007669"/>
    <property type="project" value="UniProtKB-KW"/>
</dbReference>
<dbReference type="SUPFAM" id="SSF142906">
    <property type="entry name" value="YjbR-like"/>
    <property type="match status" value="1"/>
</dbReference>